<dbReference type="PANTHER" id="PTHR42910">
    <property type="entry name" value="TRANSPORTER SCO4007-RELATED"/>
    <property type="match status" value="1"/>
</dbReference>
<keyword evidence="2 5" id="KW-0812">Transmembrane</keyword>
<evidence type="ECO:0000313" key="8">
    <source>
        <dbReference type="Proteomes" id="UP000199632"/>
    </source>
</evidence>
<dbReference type="PANTHER" id="PTHR42910:SF1">
    <property type="entry name" value="MAJOR FACILITATOR SUPERFAMILY (MFS) PROFILE DOMAIN-CONTAINING PROTEIN"/>
    <property type="match status" value="1"/>
</dbReference>
<proteinExistence type="predicted"/>
<feature type="transmembrane region" description="Helical" evidence="5">
    <location>
        <begin position="72"/>
        <end position="90"/>
    </location>
</feature>
<reference evidence="8" key="1">
    <citation type="submission" date="2016-10" db="EMBL/GenBank/DDBJ databases">
        <authorList>
            <person name="Varghese N."/>
            <person name="Submissions S."/>
        </authorList>
    </citation>
    <scope>NUCLEOTIDE SEQUENCE [LARGE SCALE GENOMIC DNA]</scope>
    <source>
        <strain evidence="8">DSM 44718</strain>
    </source>
</reference>
<dbReference type="AlphaFoldDB" id="A0A1H3P0U1"/>
<dbReference type="SUPFAM" id="SSF103473">
    <property type="entry name" value="MFS general substrate transporter"/>
    <property type="match status" value="1"/>
</dbReference>
<keyword evidence="4 5" id="KW-0472">Membrane</keyword>
<evidence type="ECO:0000256" key="4">
    <source>
        <dbReference type="ARBA" id="ARBA00023136"/>
    </source>
</evidence>
<feature type="transmembrane region" description="Helical" evidence="5">
    <location>
        <begin position="334"/>
        <end position="353"/>
    </location>
</feature>
<keyword evidence="3 5" id="KW-1133">Transmembrane helix</keyword>
<feature type="transmembrane region" description="Helical" evidence="5">
    <location>
        <begin position="359"/>
        <end position="378"/>
    </location>
</feature>
<dbReference type="InterPro" id="IPR011701">
    <property type="entry name" value="MFS"/>
</dbReference>
<evidence type="ECO:0000313" key="7">
    <source>
        <dbReference type="EMBL" id="SDY94593.1"/>
    </source>
</evidence>
<protein>
    <submittedName>
        <fullName evidence="7">Predicted arabinose efflux permease, MFS family</fullName>
    </submittedName>
</protein>
<dbReference type="InterPro" id="IPR020846">
    <property type="entry name" value="MFS_dom"/>
</dbReference>
<organism evidence="7 8">
    <name type="scientific">Asanoa ishikariensis</name>
    <dbReference type="NCBI Taxonomy" id="137265"/>
    <lineage>
        <taxon>Bacteria</taxon>
        <taxon>Bacillati</taxon>
        <taxon>Actinomycetota</taxon>
        <taxon>Actinomycetes</taxon>
        <taxon>Micromonosporales</taxon>
        <taxon>Micromonosporaceae</taxon>
        <taxon>Asanoa</taxon>
    </lineage>
</organism>
<keyword evidence="8" id="KW-1185">Reference proteome</keyword>
<dbReference type="GO" id="GO:0022857">
    <property type="term" value="F:transmembrane transporter activity"/>
    <property type="evidence" value="ECO:0007669"/>
    <property type="project" value="InterPro"/>
</dbReference>
<evidence type="ECO:0000256" key="5">
    <source>
        <dbReference type="SAM" id="Phobius"/>
    </source>
</evidence>
<feature type="transmembrane region" description="Helical" evidence="5">
    <location>
        <begin position="158"/>
        <end position="178"/>
    </location>
</feature>
<dbReference type="InterPro" id="IPR036259">
    <property type="entry name" value="MFS_trans_sf"/>
</dbReference>
<evidence type="ECO:0000256" key="1">
    <source>
        <dbReference type="ARBA" id="ARBA00004651"/>
    </source>
</evidence>
<feature type="transmembrane region" description="Helical" evidence="5">
    <location>
        <begin position="269"/>
        <end position="288"/>
    </location>
</feature>
<feature type="transmembrane region" description="Helical" evidence="5">
    <location>
        <begin position="42"/>
        <end position="60"/>
    </location>
</feature>
<evidence type="ECO:0000256" key="3">
    <source>
        <dbReference type="ARBA" id="ARBA00022989"/>
    </source>
</evidence>
<dbReference type="Proteomes" id="UP000199632">
    <property type="component" value="Unassembled WGS sequence"/>
</dbReference>
<feature type="transmembrane region" description="Helical" evidence="5">
    <location>
        <begin position="294"/>
        <end position="314"/>
    </location>
</feature>
<sequence length="400" mass="40884">MTRRLTVLFAVTAGVAVGNLYWAQPLLHLIADDLSVSTATAGWLVTTTQLGYAVAVLLIVPLGDVRDRRRLLPALLFCCTAALLACAVAPTIGVLLVATTLLGLTTMAAPILIPLASDLAQPERRGQVVGTVVSGVLTGILAARTISGLLAAAAGWRAVFAVAALATATLAVVLHRALPPLPPKQTIRYPELIASIPAVAFGDRTVRWTLALTALGFAAFVMFWTALTFLLSAPPFDYPVSVIGLFGLAGLAGAVAARNAGRLHDAGRSVPATGAAWLVILVAFGVAAVAGDSAVLLVVAIVALDVAFQSASILNQIRILAVSETARSRLNTAYVVACFAGGALGSALATALWPVGGWPAVTTAGLLTSVAALTVWAVGAGKGTSPAHTAWSIVDGWRKS</sequence>
<feature type="transmembrane region" description="Helical" evidence="5">
    <location>
        <begin position="96"/>
        <end position="116"/>
    </location>
</feature>
<dbReference type="RefSeq" id="WP_090790274.1">
    <property type="nucleotide sequence ID" value="NZ_BOND01000025.1"/>
</dbReference>
<dbReference type="Gene3D" id="1.20.1250.20">
    <property type="entry name" value="MFS general substrate transporter like domains"/>
    <property type="match status" value="1"/>
</dbReference>
<comment type="subcellular location">
    <subcellularLocation>
        <location evidence="1">Cell membrane</location>
        <topology evidence="1">Multi-pass membrane protein</topology>
    </subcellularLocation>
</comment>
<dbReference type="STRING" id="137265.SAMN05421684_2482"/>
<feature type="transmembrane region" description="Helical" evidence="5">
    <location>
        <begin position="210"/>
        <end position="232"/>
    </location>
</feature>
<dbReference type="CDD" id="cd17324">
    <property type="entry name" value="MFS_NepI_like"/>
    <property type="match status" value="1"/>
</dbReference>
<name>A0A1H3P0U1_9ACTN</name>
<gene>
    <name evidence="7" type="ORF">SAMN05421684_2482</name>
</gene>
<dbReference type="EMBL" id="FNQB01000001">
    <property type="protein sequence ID" value="SDY94593.1"/>
    <property type="molecule type" value="Genomic_DNA"/>
</dbReference>
<feature type="transmembrane region" description="Helical" evidence="5">
    <location>
        <begin position="128"/>
        <end position="152"/>
    </location>
</feature>
<evidence type="ECO:0000259" key="6">
    <source>
        <dbReference type="PROSITE" id="PS50850"/>
    </source>
</evidence>
<dbReference type="PROSITE" id="PS50850">
    <property type="entry name" value="MFS"/>
    <property type="match status" value="1"/>
</dbReference>
<dbReference type="Pfam" id="PF07690">
    <property type="entry name" value="MFS_1"/>
    <property type="match status" value="1"/>
</dbReference>
<feature type="domain" description="Major facilitator superfamily (MFS) profile" evidence="6">
    <location>
        <begin position="1"/>
        <end position="383"/>
    </location>
</feature>
<evidence type="ECO:0000256" key="2">
    <source>
        <dbReference type="ARBA" id="ARBA00022692"/>
    </source>
</evidence>
<dbReference type="GO" id="GO:0005886">
    <property type="term" value="C:plasma membrane"/>
    <property type="evidence" value="ECO:0007669"/>
    <property type="project" value="UniProtKB-SubCell"/>
</dbReference>
<accession>A0A1H3P0U1</accession>
<dbReference type="OrthoDB" id="9815356at2"/>
<feature type="transmembrane region" description="Helical" evidence="5">
    <location>
        <begin position="238"/>
        <end position="257"/>
    </location>
</feature>